<dbReference type="SUPFAM" id="SSF51735">
    <property type="entry name" value="NAD(P)-binding Rossmann-fold domains"/>
    <property type="match status" value="2"/>
</dbReference>
<dbReference type="InterPro" id="IPR029063">
    <property type="entry name" value="SAM-dependent_MTases_sf"/>
</dbReference>
<keyword evidence="2" id="KW-0597">Phosphoprotein</keyword>
<feature type="active site" description="Proton acceptor; for dehydratase activity" evidence="6">
    <location>
        <position position="209"/>
    </location>
</feature>
<feature type="region of interest" description="C-terminal hotdog fold" evidence="6">
    <location>
        <begin position="341"/>
        <end position="489"/>
    </location>
</feature>
<dbReference type="CDD" id="cd02440">
    <property type="entry name" value="AdoMet_MTases"/>
    <property type="match status" value="1"/>
</dbReference>
<organism evidence="10 11">
    <name type="scientific">Parachaetomium inaequale</name>
    <dbReference type="NCBI Taxonomy" id="2588326"/>
    <lineage>
        <taxon>Eukaryota</taxon>
        <taxon>Fungi</taxon>
        <taxon>Dikarya</taxon>
        <taxon>Ascomycota</taxon>
        <taxon>Pezizomycotina</taxon>
        <taxon>Sordariomycetes</taxon>
        <taxon>Sordariomycetidae</taxon>
        <taxon>Sordariales</taxon>
        <taxon>Chaetomiaceae</taxon>
        <taxon>Parachaetomium</taxon>
    </lineage>
</organism>
<dbReference type="Proteomes" id="UP001303115">
    <property type="component" value="Unassembled WGS sequence"/>
</dbReference>
<dbReference type="InterPro" id="IPR050444">
    <property type="entry name" value="Polyketide_Synthase"/>
</dbReference>
<evidence type="ECO:0000256" key="3">
    <source>
        <dbReference type="ARBA" id="ARBA00022603"/>
    </source>
</evidence>
<evidence type="ECO:0000259" key="8">
    <source>
        <dbReference type="PROSITE" id="PS50075"/>
    </source>
</evidence>
<evidence type="ECO:0000256" key="6">
    <source>
        <dbReference type="PROSITE-ProRule" id="PRU01363"/>
    </source>
</evidence>
<dbReference type="InterPro" id="IPR013217">
    <property type="entry name" value="Methyltransf_12"/>
</dbReference>
<dbReference type="PROSITE" id="PS50075">
    <property type="entry name" value="CARRIER"/>
    <property type="match status" value="1"/>
</dbReference>
<name>A0AAN6PE01_9PEZI</name>
<feature type="region of interest" description="N-terminal hotdog fold" evidence="6">
    <location>
        <begin position="178"/>
        <end position="309"/>
    </location>
</feature>
<dbReference type="PANTHER" id="PTHR45681">
    <property type="entry name" value="POLYKETIDE SYNTHASE 44-RELATED"/>
    <property type="match status" value="1"/>
</dbReference>
<dbReference type="InterPro" id="IPR049900">
    <property type="entry name" value="PKS_mFAS_DH"/>
</dbReference>
<evidence type="ECO:0000256" key="7">
    <source>
        <dbReference type="SAM" id="MobiDB-lite"/>
    </source>
</evidence>
<dbReference type="InterPro" id="IPR036736">
    <property type="entry name" value="ACP-like_sf"/>
</dbReference>
<dbReference type="Gene3D" id="3.40.50.720">
    <property type="entry name" value="NAD(P)-binding Rossmann-like Domain"/>
    <property type="match status" value="2"/>
</dbReference>
<evidence type="ECO:0000259" key="9">
    <source>
        <dbReference type="PROSITE" id="PS52019"/>
    </source>
</evidence>
<accession>A0AAN6PE01</accession>
<evidence type="ECO:0000256" key="5">
    <source>
        <dbReference type="ARBA" id="ARBA00023315"/>
    </source>
</evidence>
<dbReference type="SMART" id="SM00823">
    <property type="entry name" value="PKS_PP"/>
    <property type="match status" value="1"/>
</dbReference>
<feature type="active site" description="Proton donor; for dehydratase activity" evidence="6">
    <location>
        <position position="398"/>
    </location>
</feature>
<sequence length="1408" mass="154491">MEGATDRCERDERFPPVRGVIQGAMVLQDSILEQMTLDDWQTATRPKVAGSWNLHARFSRPGSLDFFTSPPDAHHFQAVSITATDTGFDGLTDATVALWKQGLRVSFWAHHALQTLEYAQLLLPPYQFDTSSRHWLPMKSPLEVINKAAKALVEAGYAGAQQQPHQYPSTDPKKLGLWHFVGYQDSNNKKARFRINTQSEKYTSLVLGHVIAQTAPICPGTLECDIVIEALFSLHPGAREAGALPEVRDMVNHTPICVDPTRVFYLELSAQDKKHTQWGVHIFSVRAADEAGDAQTHAEAVVHMHQPTDAASLREFAHFERLVSYDWCRELLDLGLDTDGVEVLQGRNLYRTFNPIVDYGDMYRGVRYLVGHGQESAGQVQLPKHHRGDTWLDVPLSDSFSQVGGLWVNLMTDLPPGDMYIATSCEVAMRSARAPPHAETEVWHVYARHSRQGDKAYMTDLFVFDAATGLLVEVMLGVQYGRVAKASMSRMLACMTTDESVLRTKALPPPPATTASPAVPAATSALAETTPVKRSSKKMVEKKEDKPKKEKTASGRRDITDEVRNLVASVSGIEASEMELDSEMADFGIDSLMGMELAQEVELAFKCKLDQDEQMEATSLRKFVACVSNALFGADQSALVQNGESSEDEEDEDDSSSAGEGGTWSEPSQEDGGKESSGLQTPDSGVYTPPPQKTQKVEPIPSKPLTTPPAPPAVSDLTLSPSDVLESFGEVKMATDNLMREYQIDKTEKALLAGSNRLCAGLVVEAFDELGSPLRTAAAGQQLDRVPFLPQHSRLMQCVYEFLENDARLIDVDVASGQLTRTHAAAPRKTSQAVLQELLAAHPEFAVPNRLAYYAGKQLAGVLSGKTDGIRVLFGSPEGRELTAAMYCEHTFNRTNYMQMRDAVEGLAERIQRGGGTPETFKVLEMGAGTGGTTLVMAPFLASLEARGIMRVEYTFTDLSPSMVANARRRFGKLYPFMRFAVHDIEKPPAEELRGQHLVLASNAIHATHNLVVSATNVRQALRPRRSGLLQILVTGATGSLGSHLVQKLAENPVVAQVVCLNRRSGSGLSPDKRQQEAFLSRGIALSPGARAKLRVLETDTSQAQLGLPPHEYAWLVQHGTYVVHNAWPLSGTRPVSAFEPQLQAMRNLLDLAREMASRDAAHTVRVGFQFVSSIGVVGYAGESRVLERRVPLSAVLPSGYGEAKRVCERILDETLHRHPSLFRPMVVRPGQIAGSSTSGFWNPVEHFAFLVKSSQALRAWPGLDGVLQWIPVDHCAGVMADLLKMGAADVPDAYPVYHIDNPVGQQWKAMSPVLAAALDIPPHAIVPFKSWIKRVRRSPLVAETENPAARLVDFLDIHFERMSCGGLILDTARAKEHSETMAKEGPVSPELARLYVTAWEKMGFLNS</sequence>
<keyword evidence="3" id="KW-0489">Methyltransferase</keyword>
<dbReference type="InterPro" id="IPR013120">
    <property type="entry name" value="FAR_NAD-bd"/>
</dbReference>
<dbReference type="SUPFAM" id="SSF53335">
    <property type="entry name" value="S-adenosyl-L-methionine-dependent methyltransferases"/>
    <property type="match status" value="1"/>
</dbReference>
<evidence type="ECO:0000256" key="2">
    <source>
        <dbReference type="ARBA" id="ARBA00022553"/>
    </source>
</evidence>
<dbReference type="GO" id="GO:0008168">
    <property type="term" value="F:methyltransferase activity"/>
    <property type="evidence" value="ECO:0007669"/>
    <property type="project" value="UniProtKB-KW"/>
</dbReference>
<evidence type="ECO:0000256" key="4">
    <source>
        <dbReference type="ARBA" id="ARBA00022679"/>
    </source>
</evidence>
<feature type="region of interest" description="Disordered" evidence="7">
    <location>
        <begin position="504"/>
        <end position="560"/>
    </location>
</feature>
<evidence type="ECO:0000256" key="1">
    <source>
        <dbReference type="ARBA" id="ARBA00022450"/>
    </source>
</evidence>
<feature type="compositionally biased region" description="Basic and acidic residues" evidence="7">
    <location>
        <begin position="538"/>
        <end position="560"/>
    </location>
</feature>
<keyword evidence="11" id="KW-1185">Reference proteome</keyword>
<dbReference type="SUPFAM" id="SSF47336">
    <property type="entry name" value="ACP-like"/>
    <property type="match status" value="1"/>
</dbReference>
<dbReference type="Gene3D" id="1.10.1200.10">
    <property type="entry name" value="ACP-like"/>
    <property type="match status" value="1"/>
</dbReference>
<evidence type="ECO:0000313" key="11">
    <source>
        <dbReference type="Proteomes" id="UP001303115"/>
    </source>
</evidence>
<dbReference type="GO" id="GO:0032259">
    <property type="term" value="P:methylation"/>
    <property type="evidence" value="ECO:0007669"/>
    <property type="project" value="UniProtKB-KW"/>
</dbReference>
<dbReference type="EMBL" id="MU854433">
    <property type="protein sequence ID" value="KAK4038293.1"/>
    <property type="molecule type" value="Genomic_DNA"/>
</dbReference>
<dbReference type="PROSITE" id="PS00012">
    <property type="entry name" value="PHOSPHOPANTETHEINE"/>
    <property type="match status" value="1"/>
</dbReference>
<dbReference type="Pfam" id="PF08659">
    <property type="entry name" value="KR"/>
    <property type="match status" value="1"/>
</dbReference>
<dbReference type="PROSITE" id="PS52019">
    <property type="entry name" value="PKS_MFAS_DH"/>
    <property type="match status" value="1"/>
</dbReference>
<dbReference type="InterPro" id="IPR042104">
    <property type="entry name" value="PKS_dehydratase_sf"/>
</dbReference>
<dbReference type="InterPro" id="IPR041068">
    <property type="entry name" value="HTH_51"/>
</dbReference>
<dbReference type="InterPro" id="IPR020806">
    <property type="entry name" value="PKS_PP-bd"/>
</dbReference>
<evidence type="ECO:0000313" key="10">
    <source>
        <dbReference type="EMBL" id="KAK4038293.1"/>
    </source>
</evidence>
<dbReference type="Pfam" id="PF00550">
    <property type="entry name" value="PP-binding"/>
    <property type="match status" value="1"/>
</dbReference>
<feature type="compositionally biased region" description="Low complexity" evidence="7">
    <location>
        <begin position="513"/>
        <end position="527"/>
    </location>
</feature>
<dbReference type="InterPro" id="IPR013968">
    <property type="entry name" value="PKS_KR"/>
</dbReference>
<dbReference type="Pfam" id="PF08242">
    <property type="entry name" value="Methyltransf_12"/>
    <property type="match status" value="1"/>
</dbReference>
<dbReference type="Gene3D" id="3.10.129.110">
    <property type="entry name" value="Polyketide synthase dehydratase"/>
    <property type="match status" value="1"/>
</dbReference>
<feature type="domain" description="Carrier" evidence="8">
    <location>
        <begin position="557"/>
        <end position="631"/>
    </location>
</feature>
<dbReference type="PANTHER" id="PTHR45681:SF6">
    <property type="entry name" value="POLYKETIDE SYNTHASE 37"/>
    <property type="match status" value="1"/>
</dbReference>
<feature type="region of interest" description="Disordered" evidence="7">
    <location>
        <begin position="640"/>
        <end position="718"/>
    </location>
</feature>
<dbReference type="Pfam" id="PF07993">
    <property type="entry name" value="NAD_binding_4"/>
    <property type="match status" value="1"/>
</dbReference>
<evidence type="ECO:0008006" key="12">
    <source>
        <dbReference type="Google" id="ProtNLM"/>
    </source>
</evidence>
<keyword evidence="5" id="KW-0012">Acyltransferase</keyword>
<dbReference type="GO" id="GO:0031177">
    <property type="term" value="F:phosphopantetheine binding"/>
    <property type="evidence" value="ECO:0007669"/>
    <property type="project" value="InterPro"/>
</dbReference>
<reference evidence="11" key="1">
    <citation type="journal article" date="2023" name="Mol. Phylogenet. Evol.">
        <title>Genome-scale phylogeny and comparative genomics of the fungal order Sordariales.</title>
        <authorList>
            <person name="Hensen N."/>
            <person name="Bonometti L."/>
            <person name="Westerberg I."/>
            <person name="Brannstrom I.O."/>
            <person name="Guillou S."/>
            <person name="Cros-Aarteil S."/>
            <person name="Calhoun S."/>
            <person name="Haridas S."/>
            <person name="Kuo A."/>
            <person name="Mondo S."/>
            <person name="Pangilinan J."/>
            <person name="Riley R."/>
            <person name="LaButti K."/>
            <person name="Andreopoulos B."/>
            <person name="Lipzen A."/>
            <person name="Chen C."/>
            <person name="Yan M."/>
            <person name="Daum C."/>
            <person name="Ng V."/>
            <person name="Clum A."/>
            <person name="Steindorff A."/>
            <person name="Ohm R.A."/>
            <person name="Martin F."/>
            <person name="Silar P."/>
            <person name="Natvig D.O."/>
            <person name="Lalanne C."/>
            <person name="Gautier V."/>
            <person name="Ament-Velasquez S.L."/>
            <person name="Kruys A."/>
            <person name="Hutchinson M.I."/>
            <person name="Powell A.J."/>
            <person name="Barry K."/>
            <person name="Miller A.N."/>
            <person name="Grigoriev I.V."/>
            <person name="Debuchy R."/>
            <person name="Gladieux P."/>
            <person name="Hiltunen Thoren M."/>
            <person name="Johannesson H."/>
        </authorList>
    </citation>
    <scope>NUCLEOTIDE SEQUENCE [LARGE SCALE GENOMIC DNA]</scope>
    <source>
        <strain evidence="11">CBS 284.82</strain>
    </source>
</reference>
<feature type="domain" description="PKS/mFAS DH" evidence="9">
    <location>
        <begin position="178"/>
        <end position="489"/>
    </location>
</feature>
<dbReference type="InterPro" id="IPR006162">
    <property type="entry name" value="Ppantetheine_attach_site"/>
</dbReference>
<dbReference type="InterPro" id="IPR036291">
    <property type="entry name" value="NAD(P)-bd_dom_sf"/>
</dbReference>
<proteinExistence type="predicted"/>
<protein>
    <recommendedName>
        <fullName evidence="12">Polyketide synthase</fullName>
    </recommendedName>
</protein>
<keyword evidence="1" id="KW-0596">Phosphopantetheine</keyword>
<comment type="caution">
    <text evidence="10">The sequence shown here is derived from an EMBL/GenBank/DDBJ whole genome shotgun (WGS) entry which is preliminary data.</text>
</comment>
<keyword evidence="4" id="KW-0808">Transferase</keyword>
<gene>
    <name evidence="10" type="ORF">C8A01DRAFT_37750</name>
</gene>
<feature type="compositionally biased region" description="Acidic residues" evidence="7">
    <location>
        <begin position="645"/>
        <end position="655"/>
    </location>
</feature>
<dbReference type="InterPro" id="IPR009081">
    <property type="entry name" value="PP-bd_ACP"/>
</dbReference>
<dbReference type="Pfam" id="PF18558">
    <property type="entry name" value="HTH_51"/>
    <property type="match status" value="1"/>
</dbReference>
<dbReference type="GO" id="GO:0016746">
    <property type="term" value="F:acyltransferase activity"/>
    <property type="evidence" value="ECO:0007669"/>
    <property type="project" value="UniProtKB-KW"/>
</dbReference>